<dbReference type="Pfam" id="PF02661">
    <property type="entry name" value="Fic"/>
    <property type="match status" value="1"/>
</dbReference>
<feature type="domain" description="Fido" evidence="1">
    <location>
        <begin position="117"/>
        <end position="276"/>
    </location>
</feature>
<comment type="caution">
    <text evidence="2">The sequence shown here is derived from an EMBL/GenBank/DDBJ whole genome shotgun (WGS) entry which is preliminary data.</text>
</comment>
<protein>
    <submittedName>
        <fullName evidence="2">Fic family protein</fullName>
    </submittedName>
</protein>
<dbReference type="Proteomes" id="UP001557484">
    <property type="component" value="Unassembled WGS sequence"/>
</dbReference>
<dbReference type="InterPro" id="IPR036597">
    <property type="entry name" value="Fido-like_dom_sf"/>
</dbReference>
<evidence type="ECO:0000313" key="3">
    <source>
        <dbReference type="Proteomes" id="UP001557484"/>
    </source>
</evidence>
<accession>A0ABV3TSA9</accession>
<evidence type="ECO:0000259" key="1">
    <source>
        <dbReference type="PROSITE" id="PS51459"/>
    </source>
</evidence>
<dbReference type="RefSeq" id="WP_368374614.1">
    <property type="nucleotide sequence ID" value="NZ_JBFRYB010000001.1"/>
</dbReference>
<dbReference type="InterPro" id="IPR025230">
    <property type="entry name" value="DUF4172"/>
</dbReference>
<dbReference type="PANTHER" id="PTHR13504">
    <property type="entry name" value="FIDO DOMAIN-CONTAINING PROTEIN DDB_G0283145"/>
    <property type="match status" value="1"/>
</dbReference>
<organism evidence="2 3">
    <name type="scientific">Zhongshania arctica</name>
    <dbReference type="NCBI Taxonomy" id="3238302"/>
    <lineage>
        <taxon>Bacteria</taxon>
        <taxon>Pseudomonadati</taxon>
        <taxon>Pseudomonadota</taxon>
        <taxon>Gammaproteobacteria</taxon>
        <taxon>Cellvibrionales</taxon>
        <taxon>Spongiibacteraceae</taxon>
        <taxon>Zhongshania</taxon>
    </lineage>
</organism>
<name>A0ABV3TSA9_9GAMM</name>
<dbReference type="Gene3D" id="1.10.10.10">
    <property type="entry name" value="Winged helix-like DNA-binding domain superfamily/Winged helix DNA-binding domain"/>
    <property type="match status" value="1"/>
</dbReference>
<dbReference type="PROSITE" id="PS51459">
    <property type="entry name" value="FIDO"/>
    <property type="match status" value="1"/>
</dbReference>
<dbReference type="InterPro" id="IPR003812">
    <property type="entry name" value="Fido"/>
</dbReference>
<dbReference type="PANTHER" id="PTHR13504:SF33">
    <property type="entry name" value="FIC FAMILY PROTEIN"/>
    <property type="match status" value="1"/>
</dbReference>
<sequence length="387" mass="43525">MQYIWQLPAWQQGTAPAFRWREETLRPQLERVRLQQGRLLGQSESLSTENQAAHLDALVQTALRTSEIEGEKLDAASVRSSVVRHLGLEQAAFVGTPKTEALVKLLIDASSNIHQALSQNTLCQWQAALFPEAPELQTLYTPVLKGQLRSDAPMQVISGRMDKPTVHFEAPPRQGLEDELQRFTQWFNKPSADVDALLRAAIAHLWLITLHPFDDGNGRVTRAVTDRALAQAESNSIRYYSLSAAIMARRKEYYEQLEQAQKGDLEITPWLQWFLSVLEDAIAKGLQRFERVLNKTRFWQQHAQTVLSERQIKVLNRLLDTQGEEFIQGISASKYQAVAKVSKATATRELADLVQKNCLAKLSGGGRSTRYALAISLTANVTQINNT</sequence>
<dbReference type="InterPro" id="IPR036388">
    <property type="entry name" value="WH-like_DNA-bd_sf"/>
</dbReference>
<dbReference type="EMBL" id="JBFRYB010000001">
    <property type="protein sequence ID" value="MEX1664493.1"/>
    <property type="molecule type" value="Genomic_DNA"/>
</dbReference>
<proteinExistence type="predicted"/>
<evidence type="ECO:0000313" key="2">
    <source>
        <dbReference type="EMBL" id="MEX1664493.1"/>
    </source>
</evidence>
<dbReference type="SUPFAM" id="SSF140931">
    <property type="entry name" value="Fic-like"/>
    <property type="match status" value="1"/>
</dbReference>
<dbReference type="InterPro" id="IPR040198">
    <property type="entry name" value="Fido_containing"/>
</dbReference>
<dbReference type="Gene3D" id="1.10.3290.10">
    <property type="entry name" value="Fido-like domain"/>
    <property type="match status" value="1"/>
</dbReference>
<dbReference type="Pfam" id="PF13776">
    <property type="entry name" value="DUF4172"/>
    <property type="match status" value="1"/>
</dbReference>
<reference evidence="2 3" key="1">
    <citation type="journal article" date="2011" name="Int. J. Syst. Evol. Microbiol.">
        <title>Zhongshania antarctica gen. nov., sp. nov. and Zhongshania guokunii sp. nov., gammaproteobacteria respectively isolated from coastal attached (fast) ice and surface seawater of the Antarctic.</title>
        <authorList>
            <person name="Li H.J."/>
            <person name="Zhang X.Y."/>
            <person name="Chen C.X."/>
            <person name="Zhang Y.J."/>
            <person name="Gao Z.M."/>
            <person name="Yu Y."/>
            <person name="Chen X.L."/>
            <person name="Chen B."/>
            <person name="Zhang Y.Z."/>
        </authorList>
    </citation>
    <scope>NUCLEOTIDE SEQUENCE [LARGE SCALE GENOMIC DNA]</scope>
    <source>
        <strain evidence="2 3">R06B22</strain>
    </source>
</reference>
<keyword evidence="3" id="KW-1185">Reference proteome</keyword>
<gene>
    <name evidence="2" type="ORF">AB4875_03275</name>
</gene>